<dbReference type="Gene3D" id="3.30.565.10">
    <property type="entry name" value="Histidine kinase-like ATPase, C-terminal domain"/>
    <property type="match status" value="1"/>
</dbReference>
<organism evidence="15 16">
    <name type="scientific">Egibacter rhizosphaerae</name>
    <dbReference type="NCBI Taxonomy" id="1670831"/>
    <lineage>
        <taxon>Bacteria</taxon>
        <taxon>Bacillati</taxon>
        <taxon>Actinomycetota</taxon>
        <taxon>Nitriliruptoria</taxon>
        <taxon>Egibacterales</taxon>
        <taxon>Egibacteraceae</taxon>
        <taxon>Egibacter</taxon>
    </lineage>
</organism>
<dbReference type="PROSITE" id="PS50109">
    <property type="entry name" value="HIS_KIN"/>
    <property type="match status" value="1"/>
</dbReference>
<evidence type="ECO:0000256" key="3">
    <source>
        <dbReference type="ARBA" id="ARBA00012438"/>
    </source>
</evidence>
<dbReference type="CDD" id="cd00082">
    <property type="entry name" value="HisKA"/>
    <property type="match status" value="1"/>
</dbReference>
<dbReference type="Pfam" id="PF00512">
    <property type="entry name" value="HisKA"/>
    <property type="match status" value="1"/>
</dbReference>
<dbReference type="FunFam" id="1.10.287.130:FF:000001">
    <property type="entry name" value="Two-component sensor histidine kinase"/>
    <property type="match status" value="1"/>
</dbReference>
<dbReference type="PRINTS" id="PR00344">
    <property type="entry name" value="BCTRLSENSOR"/>
</dbReference>
<dbReference type="SMART" id="SM00387">
    <property type="entry name" value="HATPase_c"/>
    <property type="match status" value="1"/>
</dbReference>
<evidence type="ECO:0000256" key="5">
    <source>
        <dbReference type="ARBA" id="ARBA00022679"/>
    </source>
</evidence>
<dbReference type="Pfam" id="PF02518">
    <property type="entry name" value="HATPase_c"/>
    <property type="match status" value="1"/>
</dbReference>
<dbReference type="Pfam" id="PF00672">
    <property type="entry name" value="HAMP"/>
    <property type="match status" value="1"/>
</dbReference>
<accession>A0A411YBU9</accession>
<dbReference type="InterPro" id="IPR003660">
    <property type="entry name" value="HAMP_dom"/>
</dbReference>
<keyword evidence="8 12" id="KW-1133">Transmembrane helix</keyword>
<dbReference type="OrthoDB" id="9786919at2"/>
<evidence type="ECO:0000313" key="15">
    <source>
        <dbReference type="EMBL" id="QBI18680.1"/>
    </source>
</evidence>
<evidence type="ECO:0000256" key="4">
    <source>
        <dbReference type="ARBA" id="ARBA00022553"/>
    </source>
</evidence>
<protein>
    <recommendedName>
        <fullName evidence="3">histidine kinase</fullName>
        <ecNumber evidence="3">2.7.13.3</ecNumber>
    </recommendedName>
</protein>
<dbReference type="SUPFAM" id="SSF158472">
    <property type="entry name" value="HAMP domain-like"/>
    <property type="match status" value="1"/>
</dbReference>
<keyword evidence="9" id="KW-0902">Two-component regulatory system</keyword>
<dbReference type="PANTHER" id="PTHR45436:SF5">
    <property type="entry name" value="SENSOR HISTIDINE KINASE TRCS"/>
    <property type="match status" value="1"/>
</dbReference>
<dbReference type="InterPro" id="IPR004358">
    <property type="entry name" value="Sig_transdc_His_kin-like_C"/>
</dbReference>
<feature type="compositionally biased region" description="Polar residues" evidence="11">
    <location>
        <begin position="513"/>
        <end position="525"/>
    </location>
</feature>
<evidence type="ECO:0000256" key="2">
    <source>
        <dbReference type="ARBA" id="ARBA00004236"/>
    </source>
</evidence>
<dbReference type="SMART" id="SM00304">
    <property type="entry name" value="HAMP"/>
    <property type="match status" value="1"/>
</dbReference>
<dbReference type="SUPFAM" id="SSF55874">
    <property type="entry name" value="ATPase domain of HSP90 chaperone/DNA topoisomerase II/histidine kinase"/>
    <property type="match status" value="1"/>
</dbReference>
<dbReference type="InterPro" id="IPR003594">
    <property type="entry name" value="HATPase_dom"/>
</dbReference>
<feature type="region of interest" description="Disordered" evidence="11">
    <location>
        <begin position="481"/>
        <end position="525"/>
    </location>
</feature>
<keyword evidence="7 15" id="KW-0418">Kinase</keyword>
<feature type="transmembrane region" description="Helical" evidence="12">
    <location>
        <begin position="31"/>
        <end position="53"/>
    </location>
</feature>
<keyword evidence="6 12" id="KW-0812">Transmembrane</keyword>
<keyword evidence="5" id="KW-0808">Transferase</keyword>
<keyword evidence="4" id="KW-0597">Phosphoprotein</keyword>
<keyword evidence="16" id="KW-1185">Reference proteome</keyword>
<comment type="subcellular location">
    <subcellularLocation>
        <location evidence="2">Cell membrane</location>
    </subcellularLocation>
</comment>
<dbReference type="GO" id="GO:0005886">
    <property type="term" value="C:plasma membrane"/>
    <property type="evidence" value="ECO:0007669"/>
    <property type="project" value="UniProtKB-SubCell"/>
</dbReference>
<dbReference type="SUPFAM" id="SSF47384">
    <property type="entry name" value="Homodimeric domain of signal transducing histidine kinase"/>
    <property type="match status" value="1"/>
</dbReference>
<dbReference type="GO" id="GO:0000155">
    <property type="term" value="F:phosphorelay sensor kinase activity"/>
    <property type="evidence" value="ECO:0007669"/>
    <property type="project" value="InterPro"/>
</dbReference>
<evidence type="ECO:0000256" key="8">
    <source>
        <dbReference type="ARBA" id="ARBA00022989"/>
    </source>
</evidence>
<dbReference type="InterPro" id="IPR036890">
    <property type="entry name" value="HATPase_C_sf"/>
</dbReference>
<feature type="domain" description="HAMP" evidence="14">
    <location>
        <begin position="215"/>
        <end position="267"/>
    </location>
</feature>
<evidence type="ECO:0000256" key="1">
    <source>
        <dbReference type="ARBA" id="ARBA00000085"/>
    </source>
</evidence>
<dbReference type="AlphaFoldDB" id="A0A411YBU9"/>
<dbReference type="CDD" id="cd00075">
    <property type="entry name" value="HATPase"/>
    <property type="match status" value="1"/>
</dbReference>
<feature type="transmembrane region" description="Helical" evidence="12">
    <location>
        <begin position="191"/>
        <end position="213"/>
    </location>
</feature>
<evidence type="ECO:0000256" key="10">
    <source>
        <dbReference type="ARBA" id="ARBA00023136"/>
    </source>
</evidence>
<evidence type="ECO:0000259" key="13">
    <source>
        <dbReference type="PROSITE" id="PS50109"/>
    </source>
</evidence>
<dbReference type="Proteomes" id="UP000291469">
    <property type="component" value="Chromosome"/>
</dbReference>
<dbReference type="CDD" id="cd06225">
    <property type="entry name" value="HAMP"/>
    <property type="match status" value="1"/>
</dbReference>
<dbReference type="InterPro" id="IPR005467">
    <property type="entry name" value="His_kinase_dom"/>
</dbReference>
<dbReference type="SMART" id="SM00388">
    <property type="entry name" value="HisKA"/>
    <property type="match status" value="1"/>
</dbReference>
<evidence type="ECO:0000256" key="9">
    <source>
        <dbReference type="ARBA" id="ARBA00023012"/>
    </source>
</evidence>
<dbReference type="InterPro" id="IPR003661">
    <property type="entry name" value="HisK_dim/P_dom"/>
</dbReference>
<dbReference type="Gene3D" id="1.10.287.130">
    <property type="match status" value="1"/>
</dbReference>
<dbReference type="PROSITE" id="PS50885">
    <property type="entry name" value="HAMP"/>
    <property type="match status" value="1"/>
</dbReference>
<sequence>MAASMLGESTPGRARGGRLRRFVASVRLRLIAWHVLLLVVGLAVCLIAARAVLLLRLDERIERELTQEVEELRALATGTDPETGEPFGDDAERILEVFFDRNVPQRNEQLLGYIQGTLAEHTPSPPAGVDAAAALGGRFAGLGEPSRGLVDVSGSGRVDYHAVPLLVDGTTEAVFVVVWHRDLEAREVDEVIGVAALVGLIMVVLAAVVVGNLSGRALRPVREVTGTARRITETDLTERLPVEGRDEVSELAHTFNEMLDRLEEAFEHQRQFIDDAGHELRTPITIIRGHLELLPYDEPEDHAATVALVTEELDRMHRMVEELLTLAKAGRPDFLQPEPVDLGDLTRTVHAKARGLASRHWVLEQVAEAVLVADAQRLTQAAVQLASNAAAHTSPQGTISIGSSVTDEAVRLWVRDDGPGIAEQERERLFDRFARGGDRARSGEGAGLGLAIVRAIAQAHGGTVEVAGAPGEGAAFTLVLPPATLPPTEPSVVEPSTGEPSTGEPSTGEPFTGESSTAEPQDTGR</sequence>
<reference evidence="15 16" key="1">
    <citation type="submission" date="2019-01" db="EMBL/GenBank/DDBJ databases">
        <title>Egibacter rhizosphaerae EGI 80759T.</title>
        <authorList>
            <person name="Chen D.-D."/>
            <person name="Tian Y."/>
            <person name="Jiao J.-Y."/>
            <person name="Zhang X.-T."/>
            <person name="Zhang Y.-G."/>
            <person name="Zhang Y."/>
            <person name="Xiao M."/>
            <person name="Shu W.-S."/>
            <person name="Li W.-J."/>
        </authorList>
    </citation>
    <scope>NUCLEOTIDE SEQUENCE [LARGE SCALE GENOMIC DNA]</scope>
    <source>
        <strain evidence="15 16">EGI 80759</strain>
    </source>
</reference>
<name>A0A411YBU9_9ACTN</name>
<evidence type="ECO:0000259" key="14">
    <source>
        <dbReference type="PROSITE" id="PS50885"/>
    </source>
</evidence>
<keyword evidence="10 12" id="KW-0472">Membrane</keyword>
<feature type="domain" description="Histidine kinase" evidence="13">
    <location>
        <begin position="275"/>
        <end position="484"/>
    </location>
</feature>
<evidence type="ECO:0000256" key="11">
    <source>
        <dbReference type="SAM" id="MobiDB-lite"/>
    </source>
</evidence>
<gene>
    <name evidence="15" type="ORF">ER308_03300</name>
</gene>
<proteinExistence type="predicted"/>
<dbReference type="RefSeq" id="WP_131153678.1">
    <property type="nucleotide sequence ID" value="NZ_CP036402.1"/>
</dbReference>
<dbReference type="InterPro" id="IPR036097">
    <property type="entry name" value="HisK_dim/P_sf"/>
</dbReference>
<evidence type="ECO:0000256" key="7">
    <source>
        <dbReference type="ARBA" id="ARBA00022777"/>
    </source>
</evidence>
<dbReference type="InterPro" id="IPR050428">
    <property type="entry name" value="TCS_sensor_his_kinase"/>
</dbReference>
<dbReference type="EMBL" id="CP036402">
    <property type="protein sequence ID" value="QBI18680.1"/>
    <property type="molecule type" value="Genomic_DNA"/>
</dbReference>
<evidence type="ECO:0000313" key="16">
    <source>
        <dbReference type="Proteomes" id="UP000291469"/>
    </source>
</evidence>
<dbReference type="KEGG" id="erz:ER308_03300"/>
<dbReference type="EC" id="2.7.13.3" evidence="3"/>
<evidence type="ECO:0000256" key="6">
    <source>
        <dbReference type="ARBA" id="ARBA00022692"/>
    </source>
</evidence>
<dbReference type="PANTHER" id="PTHR45436">
    <property type="entry name" value="SENSOR HISTIDINE KINASE YKOH"/>
    <property type="match status" value="1"/>
</dbReference>
<dbReference type="Gene3D" id="6.10.340.10">
    <property type="match status" value="1"/>
</dbReference>
<evidence type="ECO:0000256" key="12">
    <source>
        <dbReference type="SAM" id="Phobius"/>
    </source>
</evidence>
<comment type="catalytic activity">
    <reaction evidence="1">
        <text>ATP + protein L-histidine = ADP + protein N-phospho-L-histidine.</text>
        <dbReference type="EC" id="2.7.13.3"/>
    </reaction>
</comment>